<dbReference type="InterPro" id="IPR050951">
    <property type="entry name" value="Retrovirus_Pol_polyprotein"/>
</dbReference>
<comment type="caution">
    <text evidence="3">The sequence shown here is derived from an EMBL/GenBank/DDBJ whole genome shotgun (WGS) entry which is preliminary data.</text>
</comment>
<accession>A0AAD9REP5</accession>
<evidence type="ECO:0000313" key="3">
    <source>
        <dbReference type="EMBL" id="KAK2578302.1"/>
    </source>
</evidence>
<dbReference type="Pfam" id="PF24626">
    <property type="entry name" value="SH3_Tf2-1"/>
    <property type="match status" value="1"/>
</dbReference>
<keyword evidence="4" id="KW-1185">Reference proteome</keyword>
<reference evidence="3" key="1">
    <citation type="submission" date="2021-08" db="EMBL/GenBank/DDBJ databases">
        <authorList>
            <person name="Misof B."/>
            <person name="Oliver O."/>
            <person name="Podsiadlowski L."/>
            <person name="Donath A."/>
            <person name="Peters R."/>
            <person name="Mayer C."/>
            <person name="Rust J."/>
            <person name="Gunkel S."/>
            <person name="Lesny P."/>
            <person name="Martin S."/>
            <person name="Oeyen J.P."/>
            <person name="Petersen M."/>
            <person name="Panagiotis P."/>
            <person name="Wilbrandt J."/>
            <person name="Tanja T."/>
        </authorList>
    </citation>
    <scope>NUCLEOTIDE SEQUENCE</scope>
    <source>
        <strain evidence="3">GBR_01_08_01A</strain>
        <tissue evidence="3">Thorax + abdomen</tissue>
    </source>
</reference>
<protein>
    <recommendedName>
        <fullName evidence="2">Tf2-1-like SH3-like domain-containing protein</fullName>
    </recommendedName>
</protein>
<dbReference type="PANTHER" id="PTHR37984:SF5">
    <property type="entry name" value="PROTEIN NYNRIN-LIKE"/>
    <property type="match status" value="1"/>
</dbReference>
<feature type="region of interest" description="Disordered" evidence="1">
    <location>
        <begin position="57"/>
        <end position="81"/>
    </location>
</feature>
<dbReference type="GO" id="GO:0003676">
    <property type="term" value="F:nucleic acid binding"/>
    <property type="evidence" value="ECO:0007669"/>
    <property type="project" value="InterPro"/>
</dbReference>
<gene>
    <name evidence="3" type="ORF">KPH14_011924</name>
</gene>
<evidence type="ECO:0000313" key="4">
    <source>
        <dbReference type="Proteomes" id="UP001258017"/>
    </source>
</evidence>
<dbReference type="AlphaFoldDB" id="A0AAD9REP5"/>
<dbReference type="Gene3D" id="3.30.420.10">
    <property type="entry name" value="Ribonuclease H-like superfamily/Ribonuclease H"/>
    <property type="match status" value="1"/>
</dbReference>
<proteinExistence type="predicted"/>
<organism evidence="3 4">
    <name type="scientific">Odynerus spinipes</name>
    <dbReference type="NCBI Taxonomy" id="1348599"/>
    <lineage>
        <taxon>Eukaryota</taxon>
        <taxon>Metazoa</taxon>
        <taxon>Ecdysozoa</taxon>
        <taxon>Arthropoda</taxon>
        <taxon>Hexapoda</taxon>
        <taxon>Insecta</taxon>
        <taxon>Pterygota</taxon>
        <taxon>Neoptera</taxon>
        <taxon>Endopterygota</taxon>
        <taxon>Hymenoptera</taxon>
        <taxon>Apocrita</taxon>
        <taxon>Aculeata</taxon>
        <taxon>Vespoidea</taxon>
        <taxon>Vespidae</taxon>
        <taxon>Eumeninae</taxon>
        <taxon>Odynerus</taxon>
    </lineage>
</organism>
<dbReference type="EMBL" id="JAIFRP010000439">
    <property type="protein sequence ID" value="KAK2578302.1"/>
    <property type="molecule type" value="Genomic_DNA"/>
</dbReference>
<evidence type="ECO:0000259" key="2">
    <source>
        <dbReference type="Pfam" id="PF24626"/>
    </source>
</evidence>
<feature type="domain" description="Tf2-1-like SH3-like" evidence="2">
    <location>
        <begin position="88"/>
        <end position="145"/>
    </location>
</feature>
<name>A0AAD9REP5_9HYME</name>
<dbReference type="InterPro" id="IPR036397">
    <property type="entry name" value="RNaseH_sf"/>
</dbReference>
<sequence length="159" mass="18518">MQETPTRPWTSVLTECLQEYNSTTHSATQFSPEYLLTGKWPPIVPVELEVHRSLEEDRKEAFQNSQKQHKANKDRFDQHRRENDFRVGDLVYVERENKLNRNKLEPIRTGPHKILQRISGSIYELQIERSRRCKNFFHCNKLIPFSGAAGGDLVPSVGV</sequence>
<evidence type="ECO:0000256" key="1">
    <source>
        <dbReference type="SAM" id="MobiDB-lite"/>
    </source>
</evidence>
<reference evidence="3" key="2">
    <citation type="journal article" date="2023" name="Commun. Biol.">
        <title>Intrasexual cuticular hydrocarbon dimorphism in a wasp sheds light on hydrocarbon biosynthesis genes in Hymenoptera.</title>
        <authorList>
            <person name="Moris V.C."/>
            <person name="Podsiadlowski L."/>
            <person name="Martin S."/>
            <person name="Oeyen J.P."/>
            <person name="Donath A."/>
            <person name="Petersen M."/>
            <person name="Wilbrandt J."/>
            <person name="Misof B."/>
            <person name="Liedtke D."/>
            <person name="Thamm M."/>
            <person name="Scheiner R."/>
            <person name="Schmitt T."/>
            <person name="Niehuis O."/>
        </authorList>
    </citation>
    <scope>NUCLEOTIDE SEQUENCE</scope>
    <source>
        <strain evidence="3">GBR_01_08_01A</strain>
    </source>
</reference>
<feature type="compositionally biased region" description="Basic and acidic residues" evidence="1">
    <location>
        <begin position="71"/>
        <end position="81"/>
    </location>
</feature>
<dbReference type="PANTHER" id="PTHR37984">
    <property type="entry name" value="PROTEIN CBG26694"/>
    <property type="match status" value="1"/>
</dbReference>
<dbReference type="Proteomes" id="UP001258017">
    <property type="component" value="Unassembled WGS sequence"/>
</dbReference>
<dbReference type="InterPro" id="IPR056924">
    <property type="entry name" value="SH3_Tf2-1"/>
</dbReference>